<name>A0AAQ3QID0_9LILI</name>
<dbReference type="Proteomes" id="UP001327560">
    <property type="component" value="Chromosome 5"/>
</dbReference>
<dbReference type="EMBL" id="CP136894">
    <property type="protein sequence ID" value="WOL09330.1"/>
    <property type="molecule type" value="Genomic_DNA"/>
</dbReference>
<keyword evidence="1" id="KW-0175">Coiled coil</keyword>
<evidence type="ECO:0000313" key="2">
    <source>
        <dbReference type="EMBL" id="WOL09330.1"/>
    </source>
</evidence>
<gene>
    <name evidence="2" type="ORF">Cni_G18083</name>
</gene>
<dbReference type="PANTHER" id="PTHR33566">
    <property type="entry name" value="EN/SPM-LIKE TRANSPOSON-RELATED"/>
    <property type="match status" value="1"/>
</dbReference>
<feature type="coiled-coil region" evidence="1">
    <location>
        <begin position="21"/>
        <end position="55"/>
    </location>
</feature>
<sequence length="391" mass="44551">MSLKEVGGSEFPDVDIVRSQSQKLQEELEMLGLKIKHHEDNLKFLKTEMDKMDESILQMQVDLGKHHSSARAQENNNLSPIDTERQTIENILKREETAAGLIYRIKLRYGQQASASPLTNDVLGVVATLGKVNDDNLSQLFSEYLGLEIMLAIVCKTYQGITALEKYDKEGMIEKRSGVNGLFLSIAKQPPGRYLVFCIENLRPYTGEFVADDPQKRLALLKPRLPNGETPPGFIGFAVNMIYLDHLHLSCVTASGHGLRETLFYNLFSRLQVYKTRLDMQHAIPYINEGAISLDGGIMKSNGLFYLGGRKNTEVKFPVSSGISRLPADVVEIEKQLKLMTWKKERLIEDRKREETLLNDVKKLFINQKEEYKKYLRETALNLKQVLERRS</sequence>
<accession>A0AAQ3QID0</accession>
<evidence type="ECO:0000256" key="1">
    <source>
        <dbReference type="SAM" id="Coils"/>
    </source>
</evidence>
<organism evidence="2 3">
    <name type="scientific">Canna indica</name>
    <name type="common">Indian-shot</name>
    <dbReference type="NCBI Taxonomy" id="4628"/>
    <lineage>
        <taxon>Eukaryota</taxon>
        <taxon>Viridiplantae</taxon>
        <taxon>Streptophyta</taxon>
        <taxon>Embryophyta</taxon>
        <taxon>Tracheophyta</taxon>
        <taxon>Spermatophyta</taxon>
        <taxon>Magnoliopsida</taxon>
        <taxon>Liliopsida</taxon>
        <taxon>Zingiberales</taxon>
        <taxon>Cannaceae</taxon>
        <taxon>Canna</taxon>
    </lineage>
</organism>
<reference evidence="2 3" key="1">
    <citation type="submission" date="2023-10" db="EMBL/GenBank/DDBJ databases">
        <title>Chromosome-scale genome assembly provides insights into flower coloration mechanisms of Canna indica.</title>
        <authorList>
            <person name="Li C."/>
        </authorList>
    </citation>
    <scope>NUCLEOTIDE SEQUENCE [LARGE SCALE GENOMIC DNA]</scope>
    <source>
        <tissue evidence="2">Flower</tissue>
    </source>
</reference>
<evidence type="ECO:0000313" key="3">
    <source>
        <dbReference type="Proteomes" id="UP001327560"/>
    </source>
</evidence>
<keyword evidence="3" id="KW-1185">Reference proteome</keyword>
<dbReference type="PANTHER" id="PTHR33566:SF6">
    <property type="entry name" value="PROTEIN DEFECTIVE IN MERISTEM SILENCING 3"/>
    <property type="match status" value="1"/>
</dbReference>
<dbReference type="AlphaFoldDB" id="A0AAQ3QID0"/>
<proteinExistence type="predicted"/>
<protein>
    <submittedName>
        <fullName evidence="2">Protein DEFECTIVE IN MERISTEM SILENCING 3 isoform X2</fullName>
    </submittedName>
</protein>